<dbReference type="EMBL" id="JAVHNR010000001">
    <property type="protein sequence ID" value="KAK6355679.1"/>
    <property type="molecule type" value="Genomic_DNA"/>
</dbReference>
<evidence type="ECO:0000313" key="3">
    <source>
        <dbReference type="Proteomes" id="UP001313282"/>
    </source>
</evidence>
<gene>
    <name evidence="2" type="ORF">TWF718_000072</name>
</gene>
<organism evidence="2 3">
    <name type="scientific">Orbilia javanica</name>
    <dbReference type="NCBI Taxonomy" id="47235"/>
    <lineage>
        <taxon>Eukaryota</taxon>
        <taxon>Fungi</taxon>
        <taxon>Dikarya</taxon>
        <taxon>Ascomycota</taxon>
        <taxon>Pezizomycotina</taxon>
        <taxon>Orbiliomycetes</taxon>
        <taxon>Orbiliales</taxon>
        <taxon>Orbiliaceae</taxon>
        <taxon>Orbilia</taxon>
    </lineage>
</organism>
<feature type="compositionally biased region" description="Low complexity" evidence="1">
    <location>
        <begin position="80"/>
        <end position="96"/>
    </location>
</feature>
<dbReference type="AlphaFoldDB" id="A0AAN8RFM2"/>
<dbReference type="Proteomes" id="UP001313282">
    <property type="component" value="Unassembled WGS sequence"/>
</dbReference>
<feature type="region of interest" description="Disordered" evidence="1">
    <location>
        <begin position="78"/>
        <end position="100"/>
    </location>
</feature>
<dbReference type="PANTHER" id="PTHR12239">
    <property type="entry name" value="PROTEIN CBG20215-RELATED"/>
    <property type="match status" value="1"/>
</dbReference>
<feature type="compositionally biased region" description="Low complexity" evidence="1">
    <location>
        <begin position="156"/>
        <end position="169"/>
    </location>
</feature>
<feature type="region of interest" description="Disordered" evidence="1">
    <location>
        <begin position="189"/>
        <end position="218"/>
    </location>
</feature>
<comment type="caution">
    <text evidence="2">The sequence shown here is derived from an EMBL/GenBank/DDBJ whole genome shotgun (WGS) entry which is preliminary data.</text>
</comment>
<evidence type="ECO:0000313" key="2">
    <source>
        <dbReference type="EMBL" id="KAK6355679.1"/>
    </source>
</evidence>
<proteinExistence type="predicted"/>
<dbReference type="InterPro" id="IPR052293">
    <property type="entry name" value="SRRP"/>
</dbReference>
<feature type="region of interest" description="Disordered" evidence="1">
    <location>
        <begin position="146"/>
        <end position="174"/>
    </location>
</feature>
<feature type="region of interest" description="Disordered" evidence="1">
    <location>
        <begin position="407"/>
        <end position="436"/>
    </location>
</feature>
<feature type="region of interest" description="Disordered" evidence="1">
    <location>
        <begin position="353"/>
        <end position="382"/>
    </location>
</feature>
<protein>
    <recommendedName>
        <fullName evidence="4">Nucleoporin GLE1</fullName>
    </recommendedName>
</protein>
<reference evidence="2 3" key="1">
    <citation type="submission" date="2019-10" db="EMBL/GenBank/DDBJ databases">
        <authorList>
            <person name="Palmer J.M."/>
        </authorList>
    </citation>
    <scope>NUCLEOTIDE SEQUENCE [LARGE SCALE GENOMIC DNA]</scope>
    <source>
        <strain evidence="2 3">TWF718</strain>
    </source>
</reference>
<evidence type="ECO:0000256" key="1">
    <source>
        <dbReference type="SAM" id="MobiDB-lite"/>
    </source>
</evidence>
<evidence type="ECO:0008006" key="4">
    <source>
        <dbReference type="Google" id="ProtNLM"/>
    </source>
</evidence>
<accession>A0AAN8RFM2</accession>
<dbReference type="PANTHER" id="PTHR12239:SF41">
    <property type="entry name" value="MEMBRANE ASSOCIATED PROTEIN, PUTATIVE-RELATED"/>
    <property type="match status" value="1"/>
</dbReference>
<feature type="region of interest" description="Disordered" evidence="1">
    <location>
        <begin position="1"/>
        <end position="28"/>
    </location>
</feature>
<name>A0AAN8RFM2_9PEZI</name>
<keyword evidence="3" id="KW-1185">Reference proteome</keyword>
<sequence>MAESSITADYGYGCHREHLDPTDPEAEPGAAEAWNAYLLELAKAESKLPAPLSKTPELPFVLQPEVSVSVEPESDDITISLSRSTPPSAAATSGSNSEGGKVEMTLAQVCESMRVHRLETQAELQAVEDQFRKDWVASGFSLDLLPENLTSDNDGNSSTKKTTTSTSNSKDVDDETLAQMLERIQVESESWNPHNKKKKGTTLTGGKGLSTMKNDAAQGPDKETLRKFIYLARKPFLPETIAAAVSGSECRPVSSLSSTSLLPEMVQHTKYVPADPPVINLPSLSKEEVQAVMDRKIKEEEDYQARVRALEDSIRRNQKLLEEGEEYLRQFDEMKAKQQREFEEMILKRRKAVMEESARRKKEQEERIKREAEEKKRKEAAEARELAERLRREEENRRLAEIREAERKVREEQERQQKIKEEAQRKRDEAARKAKEAQEAQAAVELAAKQKAQLFLQERERQRLEKEKQVQAQQAQAQAQAQAQSQAQAQAQNAAATVTIPNDAKINEMVEKLLSTMPYATSEYETIKAKVLQLLAWKQRYLKTVVQLGPPNPNPEGARFFSAYADFRVSMGVVELRVKTIKTYFMSGDLTTFKTKLSKKVMQVVGSSKGYMDAATDIVTQLQAANAVRKDKEAQVIAVDDFVNPQQTKTGDKGLPGMFLSLYNFIKIVLVKAMTEGPEKIAVLKALATLLNSVMGGNATFWKHSGLTLVLYFRFFEQSPSLFGAMGDRKDIGYRTIDGQIAESPTEVNGRAEVVATIFCLMGILRPSNTKREQIITIVDVHRVLMLNLYVPVHLRDELHYINIRTVMTIAPWTLRTYLGYEGVVKLEAAIVKYCNEEKNVKLKALASLLLEQAKNLHNLGFTDQRKEFGCDEWRYWDPADVKDTNAKRRAVGEVVHAGQEKIDFEVTRGRIEREKAIEEKFRPPGAEPAPQRM</sequence>